<dbReference type="Proteomes" id="UP001595990">
    <property type="component" value="Unassembled WGS sequence"/>
</dbReference>
<dbReference type="InterPro" id="IPR011990">
    <property type="entry name" value="TPR-like_helical_dom_sf"/>
</dbReference>
<organism evidence="1 2">
    <name type="scientific">Streptomyces ehimensis</name>
    <dbReference type="NCBI Taxonomy" id="68195"/>
    <lineage>
        <taxon>Bacteria</taxon>
        <taxon>Bacillati</taxon>
        <taxon>Actinomycetota</taxon>
        <taxon>Actinomycetes</taxon>
        <taxon>Kitasatosporales</taxon>
        <taxon>Streptomycetaceae</taxon>
        <taxon>Streptomyces</taxon>
    </lineage>
</organism>
<proteinExistence type="predicted"/>
<sequence>MGEELLLQVLVAQRQQTYEVFAQDYQQAAEEVAMLRGDPSIARATVAERTFRRWTSGRVLTLPQHPAPLVLRHMYGYPVTQLFRPAAATPLVPADIPLLNESDITMTARDAAAHATDAASLTVPDTTLDQLQDDIARLAREYSNTSPLYVHGKAQELLLIAQNLLERTQKPRQREYLYLTAGQAAAVMSAAAFDLGLFPPATQLARTAALYGEVIEHGPLQAYANGMLACLASWDGRPAEAVRLVHKAQTFGGLGAVAVTRLAVIEGRAYAHLGDHENAERALRTSLEPAITGRDDLHDDLGGEFGFAADRVVMGNATTCLLLNDSTRAEASASHALDLLAARPANERPQLVAAQAAVDLARARMLRGELAGAGEALQPVFQVPAEWRGIGVVYRLGAARAELTRADFRGAREAIDLGEKIEAFTAVAVSKTLPGSAHPVLER</sequence>
<dbReference type="Gene3D" id="1.25.40.10">
    <property type="entry name" value="Tetratricopeptide repeat domain"/>
    <property type="match status" value="1"/>
</dbReference>
<name>A0ABV9BBK3_9ACTN</name>
<dbReference type="EMBL" id="JBHSFS010000002">
    <property type="protein sequence ID" value="MFC4512252.1"/>
    <property type="molecule type" value="Genomic_DNA"/>
</dbReference>
<evidence type="ECO:0000313" key="1">
    <source>
        <dbReference type="EMBL" id="MFC4512252.1"/>
    </source>
</evidence>
<gene>
    <name evidence="1" type="ORF">ACFPEN_04805</name>
</gene>
<evidence type="ECO:0008006" key="3">
    <source>
        <dbReference type="Google" id="ProtNLM"/>
    </source>
</evidence>
<protein>
    <recommendedName>
        <fullName evidence="3">Transcriptional regulator</fullName>
    </recommendedName>
</protein>
<comment type="caution">
    <text evidence="1">The sequence shown here is derived from an EMBL/GenBank/DDBJ whole genome shotgun (WGS) entry which is preliminary data.</text>
</comment>
<keyword evidence="2" id="KW-1185">Reference proteome</keyword>
<accession>A0ABV9BBK3</accession>
<dbReference type="RefSeq" id="WP_417922328.1">
    <property type="nucleotide sequence ID" value="NZ_JBHSFS010000002.1"/>
</dbReference>
<reference evidence="2" key="1">
    <citation type="journal article" date="2019" name="Int. J. Syst. Evol. Microbiol.">
        <title>The Global Catalogue of Microorganisms (GCM) 10K type strain sequencing project: providing services to taxonomists for standard genome sequencing and annotation.</title>
        <authorList>
            <consortium name="The Broad Institute Genomics Platform"/>
            <consortium name="The Broad Institute Genome Sequencing Center for Infectious Disease"/>
            <person name="Wu L."/>
            <person name="Ma J."/>
        </authorList>
    </citation>
    <scope>NUCLEOTIDE SEQUENCE [LARGE SCALE GENOMIC DNA]</scope>
    <source>
        <strain evidence="2">CECT 8064</strain>
    </source>
</reference>
<evidence type="ECO:0000313" key="2">
    <source>
        <dbReference type="Proteomes" id="UP001595990"/>
    </source>
</evidence>